<keyword evidence="1" id="KW-0732">Signal</keyword>
<proteinExistence type="predicted"/>
<dbReference type="AlphaFoldDB" id="A0A6B0TYL0"/>
<reference evidence="2" key="1">
    <citation type="submission" date="2019-12" db="EMBL/GenBank/DDBJ databases">
        <title>An insight into the sialome of adult female Ixodes ricinus ticks feeding for 6 days.</title>
        <authorList>
            <person name="Perner J."/>
            <person name="Ribeiro J.M.C."/>
        </authorList>
    </citation>
    <scope>NUCLEOTIDE SEQUENCE</scope>
    <source>
        <strain evidence="2">Semi-engorged</strain>
        <tissue evidence="2">Salivary glands</tissue>
    </source>
</reference>
<organism evidence="2">
    <name type="scientific">Ixodes ricinus</name>
    <name type="common">Common tick</name>
    <name type="synonym">Acarus ricinus</name>
    <dbReference type="NCBI Taxonomy" id="34613"/>
    <lineage>
        <taxon>Eukaryota</taxon>
        <taxon>Metazoa</taxon>
        <taxon>Ecdysozoa</taxon>
        <taxon>Arthropoda</taxon>
        <taxon>Chelicerata</taxon>
        <taxon>Arachnida</taxon>
        <taxon>Acari</taxon>
        <taxon>Parasitiformes</taxon>
        <taxon>Ixodida</taxon>
        <taxon>Ixodoidea</taxon>
        <taxon>Ixodidae</taxon>
        <taxon>Ixodinae</taxon>
        <taxon>Ixodes</taxon>
    </lineage>
</organism>
<accession>A0A6B0TYL0</accession>
<evidence type="ECO:0000256" key="1">
    <source>
        <dbReference type="SAM" id="SignalP"/>
    </source>
</evidence>
<name>A0A6B0TYL0_IXORI</name>
<evidence type="ECO:0000313" key="2">
    <source>
        <dbReference type="EMBL" id="MXU85212.1"/>
    </source>
</evidence>
<protein>
    <submittedName>
        <fullName evidence="2">Putative secreted protein</fullName>
    </submittedName>
</protein>
<sequence length="85" mass="9049">MPFHPAIGTISIVLTTQTAAGAFTIQNNKFCTLTVHCGGTVGARDKQLIEKLSQGGAAPPPSIVLDMRSQWIVHIAGDCMYSVYT</sequence>
<dbReference type="EMBL" id="GIFC01003129">
    <property type="protein sequence ID" value="MXU85212.1"/>
    <property type="molecule type" value="Transcribed_RNA"/>
</dbReference>
<feature type="signal peptide" evidence="1">
    <location>
        <begin position="1"/>
        <end position="22"/>
    </location>
</feature>
<feature type="chain" id="PRO_5025503278" evidence="1">
    <location>
        <begin position="23"/>
        <end position="85"/>
    </location>
</feature>